<dbReference type="EMBL" id="BARW01020799">
    <property type="protein sequence ID" value="GAI95853.1"/>
    <property type="molecule type" value="Genomic_DNA"/>
</dbReference>
<reference evidence="2" key="1">
    <citation type="journal article" date="2014" name="Front. Microbiol.">
        <title>High frequency of phylogenetically diverse reductive dehalogenase-homologous genes in deep subseafloor sedimentary metagenomes.</title>
        <authorList>
            <person name="Kawai M."/>
            <person name="Futagami T."/>
            <person name="Toyoda A."/>
            <person name="Takaki Y."/>
            <person name="Nishi S."/>
            <person name="Hori S."/>
            <person name="Arai W."/>
            <person name="Tsubouchi T."/>
            <person name="Morono Y."/>
            <person name="Uchiyama I."/>
            <person name="Ito T."/>
            <person name="Fujiyama A."/>
            <person name="Inagaki F."/>
            <person name="Takami H."/>
        </authorList>
    </citation>
    <scope>NUCLEOTIDE SEQUENCE</scope>
    <source>
        <strain evidence="2">Expedition CK06-06</strain>
    </source>
</reference>
<comment type="caution">
    <text evidence="2">The sequence shown here is derived from an EMBL/GenBank/DDBJ whole genome shotgun (WGS) entry which is preliminary data.</text>
</comment>
<feature type="transmembrane region" description="Helical" evidence="1">
    <location>
        <begin position="35"/>
        <end position="55"/>
    </location>
</feature>
<name>X1SSD0_9ZZZZ</name>
<accession>X1SSD0</accession>
<proteinExistence type="predicted"/>
<keyword evidence="1" id="KW-0472">Membrane</keyword>
<protein>
    <submittedName>
        <fullName evidence="2">Uncharacterized protein</fullName>
    </submittedName>
</protein>
<keyword evidence="1" id="KW-1133">Transmembrane helix</keyword>
<evidence type="ECO:0000256" key="1">
    <source>
        <dbReference type="SAM" id="Phobius"/>
    </source>
</evidence>
<dbReference type="AlphaFoldDB" id="X1SSD0"/>
<organism evidence="2">
    <name type="scientific">marine sediment metagenome</name>
    <dbReference type="NCBI Taxonomy" id="412755"/>
    <lineage>
        <taxon>unclassified sequences</taxon>
        <taxon>metagenomes</taxon>
        <taxon>ecological metagenomes</taxon>
    </lineage>
</organism>
<gene>
    <name evidence="2" type="ORF">S12H4_35066</name>
</gene>
<sequence length="60" mass="7146">CILTMLERDLCGDDFTFIDPFIEAYDMEMNNRNRYIVSIRVAIGYILLCLLIFYIRFGIK</sequence>
<feature type="non-terminal residue" evidence="2">
    <location>
        <position position="1"/>
    </location>
</feature>
<keyword evidence="1" id="KW-0812">Transmembrane</keyword>
<evidence type="ECO:0000313" key="2">
    <source>
        <dbReference type="EMBL" id="GAI95853.1"/>
    </source>
</evidence>